<name>A0A2A6CY73_PRIPA</name>
<dbReference type="AlphaFoldDB" id="A0A2A6CY73"/>
<organism evidence="1 2">
    <name type="scientific">Pristionchus pacificus</name>
    <name type="common">Parasitic nematode worm</name>
    <dbReference type="NCBI Taxonomy" id="54126"/>
    <lineage>
        <taxon>Eukaryota</taxon>
        <taxon>Metazoa</taxon>
        <taxon>Ecdysozoa</taxon>
        <taxon>Nematoda</taxon>
        <taxon>Chromadorea</taxon>
        <taxon>Rhabditida</taxon>
        <taxon>Rhabditina</taxon>
        <taxon>Diplogasteromorpha</taxon>
        <taxon>Diplogasteroidea</taxon>
        <taxon>Neodiplogasteridae</taxon>
        <taxon>Pristionchus</taxon>
    </lineage>
</organism>
<evidence type="ECO:0000313" key="2">
    <source>
        <dbReference type="Proteomes" id="UP000005239"/>
    </source>
</evidence>
<gene>
    <name evidence="1" type="primary">WBGene00111907</name>
</gene>
<evidence type="ECO:0000313" key="1">
    <source>
        <dbReference type="EnsemblMetazoa" id="PPA22353.1"/>
    </source>
</evidence>
<accession>A0A8R1UI34</accession>
<keyword evidence="2" id="KW-1185">Reference proteome</keyword>
<reference evidence="1" key="2">
    <citation type="submission" date="2022-06" db="UniProtKB">
        <authorList>
            <consortium name="EnsemblMetazoa"/>
        </authorList>
    </citation>
    <scope>IDENTIFICATION</scope>
    <source>
        <strain evidence="1">PS312</strain>
    </source>
</reference>
<accession>A0A2A6CY73</accession>
<dbReference type="Proteomes" id="UP000005239">
    <property type="component" value="Unassembled WGS sequence"/>
</dbReference>
<reference evidence="2" key="1">
    <citation type="journal article" date="2008" name="Nat. Genet.">
        <title>The Pristionchus pacificus genome provides a unique perspective on nematode lifestyle and parasitism.</title>
        <authorList>
            <person name="Dieterich C."/>
            <person name="Clifton S.W."/>
            <person name="Schuster L.N."/>
            <person name="Chinwalla A."/>
            <person name="Delehaunty K."/>
            <person name="Dinkelacker I."/>
            <person name="Fulton L."/>
            <person name="Fulton R."/>
            <person name="Godfrey J."/>
            <person name="Minx P."/>
            <person name="Mitreva M."/>
            <person name="Roeseler W."/>
            <person name="Tian H."/>
            <person name="Witte H."/>
            <person name="Yang S.P."/>
            <person name="Wilson R.K."/>
            <person name="Sommer R.J."/>
        </authorList>
    </citation>
    <scope>NUCLEOTIDE SEQUENCE [LARGE SCALE GENOMIC DNA]</scope>
    <source>
        <strain evidence="2">PS312</strain>
    </source>
</reference>
<protein>
    <submittedName>
        <fullName evidence="1">Uncharacterized protein</fullName>
    </submittedName>
</protein>
<dbReference type="EnsemblMetazoa" id="PPA22353.1">
    <property type="protein sequence ID" value="PPA22353.1"/>
    <property type="gene ID" value="WBGene00111907"/>
</dbReference>
<proteinExistence type="predicted"/>
<sequence length="102" mass="11190">MSMTGFDIGGPHARTIYVHSNPFSLITNLGTDPDRAKDAIVGVVLTMGQCIQETLVDDGRTDPRLFIQFEEHDHAAAALELLKETAFEDGLEPVARYATEDD</sequence>